<keyword evidence="2" id="KW-1185">Reference proteome</keyword>
<protein>
    <submittedName>
        <fullName evidence="1">Uncharacterized protein</fullName>
    </submittedName>
</protein>
<sequence>MKETTKNISTLQEHQIQQNTQFEINGGAGHIDYSAQWTD</sequence>
<comment type="caution">
    <text evidence="1">The sequence shown here is derived from an EMBL/GenBank/DDBJ whole genome shotgun (WGS) entry which is preliminary data.</text>
</comment>
<dbReference type="EMBL" id="QBKT01000002">
    <property type="protein sequence ID" value="PTX62665.1"/>
    <property type="molecule type" value="Genomic_DNA"/>
</dbReference>
<organism evidence="1 2">
    <name type="scientific">Kordia periserrulae</name>
    <dbReference type="NCBI Taxonomy" id="701523"/>
    <lineage>
        <taxon>Bacteria</taxon>
        <taxon>Pseudomonadati</taxon>
        <taxon>Bacteroidota</taxon>
        <taxon>Flavobacteriia</taxon>
        <taxon>Flavobacteriales</taxon>
        <taxon>Flavobacteriaceae</taxon>
        <taxon>Kordia</taxon>
    </lineage>
</organism>
<accession>A0A2T6C2W5</accession>
<evidence type="ECO:0000313" key="1">
    <source>
        <dbReference type="EMBL" id="PTX62665.1"/>
    </source>
</evidence>
<gene>
    <name evidence="1" type="ORF">C8N46_10261</name>
</gene>
<name>A0A2T6C2W5_9FLAO</name>
<dbReference type="Proteomes" id="UP000244090">
    <property type="component" value="Unassembled WGS sequence"/>
</dbReference>
<reference evidence="1 2" key="1">
    <citation type="submission" date="2018-04" db="EMBL/GenBank/DDBJ databases">
        <title>Genomic Encyclopedia of Archaeal and Bacterial Type Strains, Phase II (KMG-II): from individual species to whole genera.</title>
        <authorList>
            <person name="Goeker M."/>
        </authorList>
    </citation>
    <scope>NUCLEOTIDE SEQUENCE [LARGE SCALE GENOMIC DNA]</scope>
    <source>
        <strain evidence="1 2">DSM 25731</strain>
    </source>
</reference>
<dbReference type="AlphaFoldDB" id="A0A2T6C2W5"/>
<evidence type="ECO:0000313" key="2">
    <source>
        <dbReference type="Proteomes" id="UP000244090"/>
    </source>
</evidence>
<proteinExistence type="predicted"/>